<dbReference type="Proteomes" id="UP000325286">
    <property type="component" value="Chromosome"/>
</dbReference>
<evidence type="ECO:0000313" key="3">
    <source>
        <dbReference type="EMBL" id="QEG38541.1"/>
    </source>
</evidence>
<sequence>MPDQPNRQSPKSFRRQRRKKPTRSEGLLWSVLRSKQVCGLKFRREHSIDVWIVDFACVAHKLVVEVDGGYHDDTIEDDLIRQKKLEQLGWRVLRFTDKDVEQDTESVGRAIAAELGLEYRFENRAKTASGINARRPPSLREDRP</sequence>
<gene>
    <name evidence="3" type="ORF">UC8_04980</name>
</gene>
<organism evidence="3 4">
    <name type="scientific">Roseimaritima ulvae</name>
    <dbReference type="NCBI Taxonomy" id="980254"/>
    <lineage>
        <taxon>Bacteria</taxon>
        <taxon>Pseudomonadati</taxon>
        <taxon>Planctomycetota</taxon>
        <taxon>Planctomycetia</taxon>
        <taxon>Pirellulales</taxon>
        <taxon>Pirellulaceae</taxon>
        <taxon>Roseimaritima</taxon>
    </lineage>
</organism>
<dbReference type="PANTHER" id="PTHR38590">
    <property type="entry name" value="BLL0828 PROTEIN"/>
    <property type="match status" value="1"/>
</dbReference>
<dbReference type="InterPro" id="IPR007569">
    <property type="entry name" value="DUF559"/>
</dbReference>
<evidence type="ECO:0000259" key="2">
    <source>
        <dbReference type="Pfam" id="PF04480"/>
    </source>
</evidence>
<dbReference type="CDD" id="cd01038">
    <property type="entry name" value="Endonuclease_DUF559"/>
    <property type="match status" value="1"/>
</dbReference>
<dbReference type="RefSeq" id="WP_068137874.1">
    <property type="nucleotide sequence ID" value="NZ_CP042914.1"/>
</dbReference>
<dbReference type="AlphaFoldDB" id="A0A5B9QX48"/>
<dbReference type="PANTHER" id="PTHR38590:SF1">
    <property type="entry name" value="BLL0828 PROTEIN"/>
    <property type="match status" value="1"/>
</dbReference>
<dbReference type="InterPro" id="IPR047216">
    <property type="entry name" value="Endonuclease_DUF559_bact"/>
</dbReference>
<evidence type="ECO:0000313" key="4">
    <source>
        <dbReference type="Proteomes" id="UP000325286"/>
    </source>
</evidence>
<name>A0A5B9QX48_9BACT</name>
<protein>
    <recommendedName>
        <fullName evidence="2">DUF559 domain-containing protein</fullName>
    </recommendedName>
</protein>
<dbReference type="KEGG" id="rul:UC8_04980"/>
<dbReference type="OrthoDB" id="9798754at2"/>
<feature type="domain" description="DUF559" evidence="2">
    <location>
        <begin position="12"/>
        <end position="115"/>
    </location>
</feature>
<keyword evidence="4" id="KW-1185">Reference proteome</keyword>
<feature type="compositionally biased region" description="Basic residues" evidence="1">
    <location>
        <begin position="12"/>
        <end position="21"/>
    </location>
</feature>
<dbReference type="Gene3D" id="3.40.960.10">
    <property type="entry name" value="VSR Endonuclease"/>
    <property type="match status" value="1"/>
</dbReference>
<feature type="compositionally biased region" description="Polar residues" evidence="1">
    <location>
        <begin position="1"/>
        <end position="11"/>
    </location>
</feature>
<dbReference type="SUPFAM" id="SSF52980">
    <property type="entry name" value="Restriction endonuclease-like"/>
    <property type="match status" value="1"/>
</dbReference>
<evidence type="ECO:0000256" key="1">
    <source>
        <dbReference type="SAM" id="MobiDB-lite"/>
    </source>
</evidence>
<feature type="region of interest" description="Disordered" evidence="1">
    <location>
        <begin position="1"/>
        <end position="22"/>
    </location>
</feature>
<dbReference type="Pfam" id="PF04480">
    <property type="entry name" value="DUF559"/>
    <property type="match status" value="1"/>
</dbReference>
<proteinExistence type="predicted"/>
<dbReference type="EMBL" id="CP042914">
    <property type="protein sequence ID" value="QEG38541.1"/>
    <property type="molecule type" value="Genomic_DNA"/>
</dbReference>
<dbReference type="InterPro" id="IPR011335">
    <property type="entry name" value="Restrct_endonuc-II-like"/>
</dbReference>
<accession>A0A5B9QX48</accession>
<reference evidence="3 4" key="1">
    <citation type="submission" date="2019-08" db="EMBL/GenBank/DDBJ databases">
        <title>Deep-cultivation of Planctomycetes and their phenomic and genomic characterization uncovers novel biology.</title>
        <authorList>
            <person name="Wiegand S."/>
            <person name="Jogler M."/>
            <person name="Boedeker C."/>
            <person name="Pinto D."/>
            <person name="Vollmers J."/>
            <person name="Rivas-Marin E."/>
            <person name="Kohn T."/>
            <person name="Peeters S.H."/>
            <person name="Heuer A."/>
            <person name="Rast P."/>
            <person name="Oberbeckmann S."/>
            <person name="Bunk B."/>
            <person name="Jeske O."/>
            <person name="Meyerdierks A."/>
            <person name="Storesund J.E."/>
            <person name="Kallscheuer N."/>
            <person name="Luecker S."/>
            <person name="Lage O.M."/>
            <person name="Pohl T."/>
            <person name="Merkel B.J."/>
            <person name="Hornburger P."/>
            <person name="Mueller R.-W."/>
            <person name="Bruemmer F."/>
            <person name="Labrenz M."/>
            <person name="Spormann A.M."/>
            <person name="Op den Camp H."/>
            <person name="Overmann J."/>
            <person name="Amann R."/>
            <person name="Jetten M.S.M."/>
            <person name="Mascher T."/>
            <person name="Medema M.H."/>
            <person name="Devos D.P."/>
            <person name="Kaster A.-K."/>
            <person name="Ovreas L."/>
            <person name="Rohde M."/>
            <person name="Galperin M.Y."/>
            <person name="Jogler C."/>
        </authorList>
    </citation>
    <scope>NUCLEOTIDE SEQUENCE [LARGE SCALE GENOMIC DNA]</scope>
    <source>
        <strain evidence="3 4">UC8</strain>
    </source>
</reference>